<feature type="non-terminal residue" evidence="1">
    <location>
        <position position="1"/>
    </location>
</feature>
<name>A0A0B6Y4N6_9EUPU</name>
<protein>
    <submittedName>
        <fullName evidence="1">Uncharacterized protein</fullName>
    </submittedName>
</protein>
<accession>A0A0B6Y4N6</accession>
<feature type="non-terminal residue" evidence="1">
    <location>
        <position position="129"/>
    </location>
</feature>
<dbReference type="AlphaFoldDB" id="A0A0B6Y4N6"/>
<sequence>LRPRRETCSMIVDDSLPPASCVLAQGEPLKQLNKTLSIQKTGSKRWGNFFKASKLGIDQVFHLGNHRRGTGGGKLSTTSAGKLEHVSSKVVGNRSTSTSVLADITLSHHLPDVTVSHLTDLTLNGSTLT</sequence>
<dbReference type="EMBL" id="HACG01004249">
    <property type="protein sequence ID" value="CEK51114.1"/>
    <property type="molecule type" value="Transcribed_RNA"/>
</dbReference>
<organism evidence="1">
    <name type="scientific">Arion vulgaris</name>
    <dbReference type="NCBI Taxonomy" id="1028688"/>
    <lineage>
        <taxon>Eukaryota</taxon>
        <taxon>Metazoa</taxon>
        <taxon>Spiralia</taxon>
        <taxon>Lophotrochozoa</taxon>
        <taxon>Mollusca</taxon>
        <taxon>Gastropoda</taxon>
        <taxon>Heterobranchia</taxon>
        <taxon>Euthyneura</taxon>
        <taxon>Panpulmonata</taxon>
        <taxon>Eupulmonata</taxon>
        <taxon>Stylommatophora</taxon>
        <taxon>Helicina</taxon>
        <taxon>Arionoidea</taxon>
        <taxon>Arionidae</taxon>
        <taxon>Arion</taxon>
    </lineage>
</organism>
<reference evidence="1" key="1">
    <citation type="submission" date="2014-12" db="EMBL/GenBank/DDBJ databases">
        <title>Insight into the proteome of Arion vulgaris.</title>
        <authorList>
            <person name="Aradska J."/>
            <person name="Bulat T."/>
            <person name="Smidak R."/>
            <person name="Sarate P."/>
            <person name="Gangsoo J."/>
            <person name="Sialana F."/>
            <person name="Bilban M."/>
            <person name="Lubec G."/>
        </authorList>
    </citation>
    <scope>NUCLEOTIDE SEQUENCE</scope>
    <source>
        <tissue evidence="1">Skin</tissue>
    </source>
</reference>
<evidence type="ECO:0000313" key="1">
    <source>
        <dbReference type="EMBL" id="CEK51114.1"/>
    </source>
</evidence>
<gene>
    <name evidence="1" type="primary">ORF12530</name>
</gene>
<proteinExistence type="predicted"/>